<dbReference type="GeneID" id="54292611"/>
<reference evidence="1" key="1">
    <citation type="journal article" date="2020" name="Stud. Mycol.">
        <title>101 Dothideomycetes genomes: a test case for predicting lifestyles and emergence of pathogens.</title>
        <authorList>
            <person name="Haridas S."/>
            <person name="Albert R."/>
            <person name="Binder M."/>
            <person name="Bloem J."/>
            <person name="Labutti K."/>
            <person name="Salamov A."/>
            <person name="Andreopoulos B."/>
            <person name="Baker S."/>
            <person name="Barry K."/>
            <person name="Bills G."/>
            <person name="Bluhm B."/>
            <person name="Cannon C."/>
            <person name="Castanera R."/>
            <person name="Culley D."/>
            <person name="Daum C."/>
            <person name="Ezra D."/>
            <person name="Gonzalez J."/>
            <person name="Henrissat B."/>
            <person name="Kuo A."/>
            <person name="Liang C."/>
            <person name="Lipzen A."/>
            <person name="Lutzoni F."/>
            <person name="Magnuson J."/>
            <person name="Mondo S."/>
            <person name="Nolan M."/>
            <person name="Ohm R."/>
            <person name="Pangilinan J."/>
            <person name="Park H.-J."/>
            <person name="Ramirez L."/>
            <person name="Alfaro M."/>
            <person name="Sun H."/>
            <person name="Tritt A."/>
            <person name="Yoshinaga Y."/>
            <person name="Zwiers L.-H."/>
            <person name="Turgeon B."/>
            <person name="Goodwin S."/>
            <person name="Spatafora J."/>
            <person name="Crous P."/>
            <person name="Grigoriev I."/>
        </authorList>
    </citation>
    <scope>NUCLEOTIDE SEQUENCE</scope>
    <source>
        <strain evidence="1">CBS 121167</strain>
    </source>
</reference>
<dbReference type="RefSeq" id="XP_033392640.1">
    <property type="nucleotide sequence ID" value="XM_033535117.1"/>
</dbReference>
<evidence type="ECO:0000313" key="1">
    <source>
        <dbReference type="EMBL" id="KAF2136922.1"/>
    </source>
</evidence>
<keyword evidence="2" id="KW-1185">Reference proteome</keyword>
<name>A0A6A6AYA9_9PEZI</name>
<sequence length="93" mass="9870">MGCGLAFRAFVDSLVGLGVWVGVVGSFSISISSSPESGIGEDSRILLRVGSEEFGSSWGFPRVLSPISGRVLLVVRALEKIENLERSLGRVFA</sequence>
<protein>
    <submittedName>
        <fullName evidence="1">Uncharacterized protein</fullName>
    </submittedName>
</protein>
<gene>
    <name evidence="1" type="ORF">K452DRAFT_117076</name>
</gene>
<proteinExistence type="predicted"/>
<dbReference type="Proteomes" id="UP000799438">
    <property type="component" value="Unassembled WGS sequence"/>
</dbReference>
<organism evidence="1 2">
    <name type="scientific">Aplosporella prunicola CBS 121167</name>
    <dbReference type="NCBI Taxonomy" id="1176127"/>
    <lineage>
        <taxon>Eukaryota</taxon>
        <taxon>Fungi</taxon>
        <taxon>Dikarya</taxon>
        <taxon>Ascomycota</taxon>
        <taxon>Pezizomycotina</taxon>
        <taxon>Dothideomycetes</taxon>
        <taxon>Dothideomycetes incertae sedis</taxon>
        <taxon>Botryosphaeriales</taxon>
        <taxon>Aplosporellaceae</taxon>
        <taxon>Aplosporella</taxon>
    </lineage>
</organism>
<dbReference type="AlphaFoldDB" id="A0A6A6AYA9"/>
<evidence type="ECO:0000313" key="2">
    <source>
        <dbReference type="Proteomes" id="UP000799438"/>
    </source>
</evidence>
<accession>A0A6A6AYA9</accession>
<dbReference type="EMBL" id="ML995510">
    <property type="protein sequence ID" value="KAF2136922.1"/>
    <property type="molecule type" value="Genomic_DNA"/>
</dbReference>